<name>A0A1H9FLW2_9PSEU</name>
<keyword evidence="2" id="KW-1185">Reference proteome</keyword>
<organism evidence="1 2">
    <name type="scientific">Lentzea flaviverrucosa</name>
    <dbReference type="NCBI Taxonomy" id="200379"/>
    <lineage>
        <taxon>Bacteria</taxon>
        <taxon>Bacillati</taxon>
        <taxon>Actinomycetota</taxon>
        <taxon>Actinomycetes</taxon>
        <taxon>Pseudonocardiales</taxon>
        <taxon>Pseudonocardiaceae</taxon>
        <taxon>Lentzea</taxon>
    </lineage>
</organism>
<evidence type="ECO:0000313" key="1">
    <source>
        <dbReference type="EMBL" id="SEQ38839.1"/>
    </source>
</evidence>
<accession>A0A1H9FLW2</accession>
<protein>
    <submittedName>
        <fullName evidence="1">Uncharacterized protein</fullName>
    </submittedName>
</protein>
<sequence>MTGGDVVALSGRMSREEFDRALVAIAGYGSDDDVEFGPAQLRALLDEEVIIMAGGLQVRDTETGVRVGPGCCAGLESWRDWARLLDGEVPWLGHSPSPGVEFAAGVVRVRPDEERSDDLACEIADLAGHLERVRQDLTGFLDLVRRWTPHGLGEVLAARFDEDFVITAPL</sequence>
<dbReference type="EMBL" id="FOFT01000002">
    <property type="protein sequence ID" value="SEQ38839.1"/>
    <property type="molecule type" value="Genomic_DNA"/>
</dbReference>
<dbReference type="Proteomes" id="UP000199028">
    <property type="component" value="Unassembled WGS sequence"/>
</dbReference>
<reference evidence="2" key="1">
    <citation type="submission" date="2016-10" db="EMBL/GenBank/DDBJ databases">
        <authorList>
            <person name="Varghese N."/>
            <person name="Submissions S."/>
        </authorList>
    </citation>
    <scope>NUCLEOTIDE SEQUENCE [LARGE SCALE GENOMIC DNA]</scope>
    <source>
        <strain evidence="2">CGMCC 4.578</strain>
    </source>
</reference>
<evidence type="ECO:0000313" key="2">
    <source>
        <dbReference type="Proteomes" id="UP000199028"/>
    </source>
</evidence>
<proteinExistence type="predicted"/>
<gene>
    <name evidence="1" type="ORF">SAMN05216195_102306</name>
</gene>
<dbReference type="AlphaFoldDB" id="A0A1H9FLW2"/>